<name>A0A091AVP6_9GAMM</name>
<protein>
    <submittedName>
        <fullName evidence="2">Uncharacterized protein</fullName>
    </submittedName>
</protein>
<dbReference type="Proteomes" id="UP000029385">
    <property type="component" value="Unassembled WGS sequence"/>
</dbReference>
<comment type="caution">
    <text evidence="2">The sequence shown here is derived from an EMBL/GenBank/DDBJ whole genome shotgun (WGS) entry which is preliminary data.</text>
</comment>
<reference evidence="2 3" key="1">
    <citation type="submission" date="2013-09" db="EMBL/GenBank/DDBJ databases">
        <title>Genome sequencing of Arenimonas oryziterrae.</title>
        <authorList>
            <person name="Chen F."/>
            <person name="Wang G."/>
        </authorList>
    </citation>
    <scope>NUCLEOTIDE SEQUENCE [LARGE SCALE GENOMIC DNA]</scope>
    <source>
        <strain evidence="2 3">YC6267</strain>
    </source>
</reference>
<evidence type="ECO:0000313" key="3">
    <source>
        <dbReference type="Proteomes" id="UP000029385"/>
    </source>
</evidence>
<dbReference type="AlphaFoldDB" id="A0A091AVP6"/>
<keyword evidence="1" id="KW-0472">Membrane</keyword>
<evidence type="ECO:0000313" key="2">
    <source>
        <dbReference type="EMBL" id="KFN43476.1"/>
    </source>
</evidence>
<dbReference type="RefSeq" id="WP_022968342.1">
    <property type="nucleotide sequence ID" value="NZ_ATVD01000001.1"/>
</dbReference>
<organism evidence="2 3">
    <name type="scientific">Arenimonas oryziterrae DSM 21050 = YC6267</name>
    <dbReference type="NCBI Taxonomy" id="1121015"/>
    <lineage>
        <taxon>Bacteria</taxon>
        <taxon>Pseudomonadati</taxon>
        <taxon>Pseudomonadota</taxon>
        <taxon>Gammaproteobacteria</taxon>
        <taxon>Lysobacterales</taxon>
        <taxon>Lysobacteraceae</taxon>
        <taxon>Arenimonas</taxon>
    </lineage>
</organism>
<gene>
    <name evidence="2" type="ORF">N789_09380</name>
</gene>
<keyword evidence="3" id="KW-1185">Reference proteome</keyword>
<evidence type="ECO:0000256" key="1">
    <source>
        <dbReference type="SAM" id="Phobius"/>
    </source>
</evidence>
<keyword evidence="1" id="KW-0812">Transmembrane</keyword>
<proteinExistence type="predicted"/>
<dbReference type="EMBL" id="AVCI01000005">
    <property type="protein sequence ID" value="KFN43476.1"/>
    <property type="molecule type" value="Genomic_DNA"/>
</dbReference>
<keyword evidence="1" id="KW-1133">Transmembrane helix</keyword>
<accession>A0A091AVP6</accession>
<dbReference type="PATRIC" id="fig|1121015.4.peg.1364"/>
<feature type="transmembrane region" description="Helical" evidence="1">
    <location>
        <begin position="21"/>
        <end position="40"/>
    </location>
</feature>
<dbReference type="STRING" id="1121015.GCA_000420545_00688"/>
<sequence>MNASQSPANNDPRRKAIRRTVMILIACALTSYGVFLFSVLSSK</sequence>